<keyword evidence="4" id="KW-0255">Endonuclease</keyword>
<dbReference type="EMBL" id="CP109965">
    <property type="protein sequence ID" value="WAJ69535.1"/>
    <property type="molecule type" value="Genomic_DNA"/>
</dbReference>
<dbReference type="InterPro" id="IPR044925">
    <property type="entry name" value="His-Me_finger_sf"/>
</dbReference>
<proteinExistence type="inferred from homology"/>
<dbReference type="RefSeq" id="WP_268073800.1">
    <property type="nucleotide sequence ID" value="NZ_CP109965.1"/>
</dbReference>
<evidence type="ECO:0000256" key="1">
    <source>
        <dbReference type="ARBA" id="ARBA00006429"/>
    </source>
</evidence>
<accession>A0ABY7AM49</accession>
<sequence length="162" mass="19043">MVGHLNQWKNRHNYDNCRNSSGKYLSGRDCAKKLVPSFKKAHNDLYNLVPSVGELNGDRLNRRFGNIDNEPRNYGQCDFEIDFETDLTEPADSIKGDIARTYFYMIDQYNIPVSNDEKIQFSHWNILDKVDIWECERTRRISTVQGNSNRYVVQQREKLSDD</sequence>
<name>A0ABY7AM49_9ALTE</name>
<evidence type="ECO:0000256" key="3">
    <source>
        <dbReference type="ARBA" id="ARBA00022801"/>
    </source>
</evidence>
<dbReference type="PANTHER" id="PTHR33607:SF2">
    <property type="entry name" value="ENDONUCLEASE-1"/>
    <property type="match status" value="1"/>
</dbReference>
<dbReference type="Pfam" id="PF04231">
    <property type="entry name" value="Endonuclease_1"/>
    <property type="match status" value="1"/>
</dbReference>
<dbReference type="GO" id="GO:0004519">
    <property type="term" value="F:endonuclease activity"/>
    <property type="evidence" value="ECO:0007669"/>
    <property type="project" value="UniProtKB-KW"/>
</dbReference>
<evidence type="ECO:0000256" key="2">
    <source>
        <dbReference type="ARBA" id="ARBA00022722"/>
    </source>
</evidence>
<dbReference type="SUPFAM" id="SSF54060">
    <property type="entry name" value="His-Me finger endonucleases"/>
    <property type="match status" value="1"/>
</dbReference>
<reference evidence="4" key="1">
    <citation type="submission" date="2022-10" db="EMBL/GenBank/DDBJ databases">
        <title>Catenovulum adriacola sp. nov. isolated in the Harbour of Susak.</title>
        <authorList>
            <person name="Schoch T."/>
            <person name="Reich S.J."/>
            <person name="Stoeferle S."/>
            <person name="Flaiz M."/>
            <person name="Kazda M."/>
            <person name="Riedel C.U."/>
            <person name="Duerre P."/>
        </authorList>
    </citation>
    <scope>NUCLEOTIDE SEQUENCE</scope>
    <source>
        <strain evidence="4">TS8</strain>
    </source>
</reference>
<evidence type="ECO:0000313" key="5">
    <source>
        <dbReference type="Proteomes" id="UP001163726"/>
    </source>
</evidence>
<keyword evidence="2" id="KW-0540">Nuclease</keyword>
<dbReference type="InterPro" id="IPR007346">
    <property type="entry name" value="Endonuclease-I"/>
</dbReference>
<gene>
    <name evidence="4" type="ORF">OLW01_10170</name>
</gene>
<comment type="similarity">
    <text evidence="1">Belongs to the EndA/NucM nuclease family.</text>
</comment>
<organism evidence="4 5">
    <name type="scientific">Catenovulum adriaticum</name>
    <dbReference type="NCBI Taxonomy" id="2984846"/>
    <lineage>
        <taxon>Bacteria</taxon>
        <taxon>Pseudomonadati</taxon>
        <taxon>Pseudomonadota</taxon>
        <taxon>Gammaproteobacteria</taxon>
        <taxon>Alteromonadales</taxon>
        <taxon>Alteromonadaceae</taxon>
        <taxon>Catenovulum</taxon>
    </lineage>
</organism>
<keyword evidence="3" id="KW-0378">Hydrolase</keyword>
<dbReference type="Proteomes" id="UP001163726">
    <property type="component" value="Chromosome"/>
</dbReference>
<dbReference type="PANTHER" id="PTHR33607">
    <property type="entry name" value="ENDONUCLEASE-1"/>
    <property type="match status" value="1"/>
</dbReference>
<evidence type="ECO:0000313" key="4">
    <source>
        <dbReference type="EMBL" id="WAJ69535.1"/>
    </source>
</evidence>
<protein>
    <submittedName>
        <fullName evidence="4">Endonuclease</fullName>
    </submittedName>
</protein>
<keyword evidence="5" id="KW-1185">Reference proteome</keyword>